<reference evidence="6" key="1">
    <citation type="submission" date="2022-11" db="EMBL/GenBank/DDBJ databases">
        <authorList>
            <person name="Petersen C."/>
        </authorList>
    </citation>
    <scope>NUCLEOTIDE SEQUENCE</scope>
    <source>
        <strain evidence="6">IBT 21917</strain>
    </source>
</reference>
<dbReference type="GO" id="GO:0061630">
    <property type="term" value="F:ubiquitin protein ligase activity"/>
    <property type="evidence" value="ECO:0007669"/>
    <property type="project" value="TreeGrafter"/>
</dbReference>
<evidence type="ECO:0000313" key="7">
    <source>
        <dbReference type="Proteomes" id="UP001146351"/>
    </source>
</evidence>
<evidence type="ECO:0000256" key="2">
    <source>
        <dbReference type="ARBA" id="ARBA00022771"/>
    </source>
</evidence>
<evidence type="ECO:0000256" key="1">
    <source>
        <dbReference type="ARBA" id="ARBA00022723"/>
    </source>
</evidence>
<gene>
    <name evidence="6" type="ORF">N7492_000729</name>
</gene>
<dbReference type="Gene3D" id="3.30.40.10">
    <property type="entry name" value="Zinc/RING finger domain, C3HC4 (zinc finger)"/>
    <property type="match status" value="1"/>
</dbReference>
<dbReference type="Proteomes" id="UP001146351">
    <property type="component" value="Unassembled WGS sequence"/>
</dbReference>
<dbReference type="EMBL" id="JAPQKO010000001">
    <property type="protein sequence ID" value="KAJ5183113.1"/>
    <property type="molecule type" value="Genomic_DNA"/>
</dbReference>
<proteinExistence type="predicted"/>
<feature type="domain" description="RING-type" evidence="5">
    <location>
        <begin position="160"/>
        <end position="201"/>
    </location>
</feature>
<evidence type="ECO:0000256" key="3">
    <source>
        <dbReference type="ARBA" id="ARBA00022833"/>
    </source>
</evidence>
<organism evidence="6 7">
    <name type="scientific">Penicillium capsulatum</name>
    <dbReference type="NCBI Taxonomy" id="69766"/>
    <lineage>
        <taxon>Eukaryota</taxon>
        <taxon>Fungi</taxon>
        <taxon>Dikarya</taxon>
        <taxon>Ascomycota</taxon>
        <taxon>Pezizomycotina</taxon>
        <taxon>Eurotiomycetes</taxon>
        <taxon>Eurotiomycetidae</taxon>
        <taxon>Eurotiales</taxon>
        <taxon>Aspergillaceae</taxon>
        <taxon>Penicillium</taxon>
    </lineage>
</organism>
<dbReference type="GO" id="GO:0005634">
    <property type="term" value="C:nucleus"/>
    <property type="evidence" value="ECO:0007669"/>
    <property type="project" value="TreeGrafter"/>
</dbReference>
<name>A0A9W9LZ13_9EURO</name>
<dbReference type="AlphaFoldDB" id="A0A9W9LZ13"/>
<dbReference type="InterPro" id="IPR051834">
    <property type="entry name" value="RING_finger_E3_ligase"/>
</dbReference>
<dbReference type="InterPro" id="IPR013083">
    <property type="entry name" value="Znf_RING/FYVE/PHD"/>
</dbReference>
<evidence type="ECO:0000256" key="4">
    <source>
        <dbReference type="PROSITE-ProRule" id="PRU00175"/>
    </source>
</evidence>
<keyword evidence="3" id="KW-0862">Zinc</keyword>
<dbReference type="GO" id="GO:0006511">
    <property type="term" value="P:ubiquitin-dependent protein catabolic process"/>
    <property type="evidence" value="ECO:0007669"/>
    <property type="project" value="TreeGrafter"/>
</dbReference>
<keyword evidence="2 4" id="KW-0863">Zinc-finger</keyword>
<keyword evidence="1" id="KW-0479">Metal-binding</keyword>
<evidence type="ECO:0000259" key="5">
    <source>
        <dbReference type="PROSITE" id="PS50089"/>
    </source>
</evidence>
<reference evidence="6" key="2">
    <citation type="journal article" date="2023" name="IMA Fungus">
        <title>Comparative genomic study of the Penicillium genus elucidates a diverse pangenome and 15 lateral gene transfer events.</title>
        <authorList>
            <person name="Petersen C."/>
            <person name="Sorensen T."/>
            <person name="Nielsen M.R."/>
            <person name="Sondergaard T.E."/>
            <person name="Sorensen J.L."/>
            <person name="Fitzpatrick D.A."/>
            <person name="Frisvad J.C."/>
            <person name="Nielsen K.L."/>
        </authorList>
    </citation>
    <scope>NUCLEOTIDE SEQUENCE</scope>
    <source>
        <strain evidence="6">IBT 21917</strain>
    </source>
</reference>
<dbReference type="PROSITE" id="PS50089">
    <property type="entry name" value="ZF_RING_2"/>
    <property type="match status" value="1"/>
</dbReference>
<evidence type="ECO:0000313" key="6">
    <source>
        <dbReference type="EMBL" id="KAJ5183113.1"/>
    </source>
</evidence>
<accession>A0A9W9LZ13</accession>
<dbReference type="InterPro" id="IPR001841">
    <property type="entry name" value="Znf_RING"/>
</dbReference>
<dbReference type="PANTHER" id="PTHR45931">
    <property type="entry name" value="SI:CH211-59O9.10"/>
    <property type="match status" value="1"/>
</dbReference>
<sequence>MPVVTPGMRARREMATLVASCRVAARLAVDEANGRDTHDTGYTYTVTRTESGDMIPVAQHSNPIMQRGYERVYNEYTDRELIAEYRLQMSWELGHGPELQSRIENIANELIHGIVSPGVEARPQTVLIVHNVFSQARAIEELPRTKLESGMLHTEGRLECSICLMAAEIDDEVIQLRCRHWFHPGCVMEWLKVCPSCPMCRKSVGPS</sequence>
<dbReference type="Pfam" id="PF13639">
    <property type="entry name" value="zf-RING_2"/>
    <property type="match status" value="1"/>
</dbReference>
<dbReference type="SMART" id="SM00184">
    <property type="entry name" value="RING"/>
    <property type="match status" value="1"/>
</dbReference>
<dbReference type="PANTHER" id="PTHR45931:SF3">
    <property type="entry name" value="RING ZINC FINGER-CONTAINING PROTEIN"/>
    <property type="match status" value="1"/>
</dbReference>
<comment type="caution">
    <text evidence="6">The sequence shown here is derived from an EMBL/GenBank/DDBJ whole genome shotgun (WGS) entry which is preliminary data.</text>
</comment>
<protein>
    <recommendedName>
        <fullName evidence="5">RING-type domain-containing protein</fullName>
    </recommendedName>
</protein>
<dbReference type="GO" id="GO:0008270">
    <property type="term" value="F:zinc ion binding"/>
    <property type="evidence" value="ECO:0007669"/>
    <property type="project" value="UniProtKB-KW"/>
</dbReference>
<dbReference type="OrthoDB" id="8062037at2759"/>
<keyword evidence="7" id="KW-1185">Reference proteome</keyword>
<dbReference type="SUPFAM" id="SSF57850">
    <property type="entry name" value="RING/U-box"/>
    <property type="match status" value="1"/>
</dbReference>